<dbReference type="PANTHER" id="PTHR42723">
    <property type="entry name" value="CHLOROPHYLL SYNTHASE"/>
    <property type="match status" value="1"/>
</dbReference>
<organism evidence="6 7">
    <name type="scientific">Lentithecium fluviatile CBS 122367</name>
    <dbReference type="NCBI Taxonomy" id="1168545"/>
    <lineage>
        <taxon>Eukaryota</taxon>
        <taxon>Fungi</taxon>
        <taxon>Dikarya</taxon>
        <taxon>Ascomycota</taxon>
        <taxon>Pezizomycotina</taxon>
        <taxon>Dothideomycetes</taxon>
        <taxon>Pleosporomycetidae</taxon>
        <taxon>Pleosporales</taxon>
        <taxon>Massarineae</taxon>
        <taxon>Lentitheciaceae</taxon>
        <taxon>Lentithecium</taxon>
    </lineage>
</organism>
<feature type="transmembrane region" description="Helical" evidence="5">
    <location>
        <begin position="281"/>
        <end position="301"/>
    </location>
</feature>
<evidence type="ECO:0000256" key="2">
    <source>
        <dbReference type="ARBA" id="ARBA00022692"/>
    </source>
</evidence>
<gene>
    <name evidence="6" type="ORF">K458DRAFT_481677</name>
</gene>
<keyword evidence="7" id="KW-1185">Reference proteome</keyword>
<dbReference type="CDD" id="cd13965">
    <property type="entry name" value="PT_UbiA_3"/>
    <property type="match status" value="1"/>
</dbReference>
<dbReference type="PANTHER" id="PTHR42723:SF1">
    <property type="entry name" value="CHLOROPHYLL SYNTHASE, CHLOROPLASTIC"/>
    <property type="match status" value="1"/>
</dbReference>
<dbReference type="InterPro" id="IPR050475">
    <property type="entry name" value="Prenyltransferase_related"/>
</dbReference>
<keyword evidence="3 5" id="KW-1133">Transmembrane helix</keyword>
<reference evidence="6" key="1">
    <citation type="journal article" date="2020" name="Stud. Mycol.">
        <title>101 Dothideomycetes genomes: a test case for predicting lifestyles and emergence of pathogens.</title>
        <authorList>
            <person name="Haridas S."/>
            <person name="Albert R."/>
            <person name="Binder M."/>
            <person name="Bloem J."/>
            <person name="Labutti K."/>
            <person name="Salamov A."/>
            <person name="Andreopoulos B."/>
            <person name="Baker S."/>
            <person name="Barry K."/>
            <person name="Bills G."/>
            <person name="Bluhm B."/>
            <person name="Cannon C."/>
            <person name="Castanera R."/>
            <person name="Culley D."/>
            <person name="Daum C."/>
            <person name="Ezra D."/>
            <person name="Gonzalez J."/>
            <person name="Henrissat B."/>
            <person name="Kuo A."/>
            <person name="Liang C."/>
            <person name="Lipzen A."/>
            <person name="Lutzoni F."/>
            <person name="Magnuson J."/>
            <person name="Mondo S."/>
            <person name="Nolan M."/>
            <person name="Ohm R."/>
            <person name="Pangilinan J."/>
            <person name="Park H.-J."/>
            <person name="Ramirez L."/>
            <person name="Alfaro M."/>
            <person name="Sun H."/>
            <person name="Tritt A."/>
            <person name="Yoshinaga Y."/>
            <person name="Zwiers L.-H."/>
            <person name="Turgeon B."/>
            <person name="Goodwin S."/>
            <person name="Spatafora J."/>
            <person name="Crous P."/>
            <person name="Grigoriev I."/>
        </authorList>
    </citation>
    <scope>NUCLEOTIDE SEQUENCE</scope>
    <source>
        <strain evidence="6">CBS 122367</strain>
    </source>
</reference>
<feature type="transmembrane region" description="Helical" evidence="5">
    <location>
        <begin position="55"/>
        <end position="73"/>
    </location>
</feature>
<evidence type="ECO:0000256" key="1">
    <source>
        <dbReference type="ARBA" id="ARBA00004141"/>
    </source>
</evidence>
<keyword evidence="2 5" id="KW-0812">Transmembrane</keyword>
<protein>
    <recommendedName>
        <fullName evidence="8">UbiA prenyltransferase</fullName>
    </recommendedName>
</protein>
<keyword evidence="4 5" id="KW-0472">Membrane</keyword>
<evidence type="ECO:0000256" key="4">
    <source>
        <dbReference type="ARBA" id="ARBA00023136"/>
    </source>
</evidence>
<evidence type="ECO:0008006" key="8">
    <source>
        <dbReference type="Google" id="ProtNLM"/>
    </source>
</evidence>
<name>A0A6G1IFT8_9PLEO</name>
<dbReference type="Proteomes" id="UP000799291">
    <property type="component" value="Unassembled WGS sequence"/>
</dbReference>
<accession>A0A6G1IFT8</accession>
<feature type="transmembrane region" description="Helical" evidence="5">
    <location>
        <begin position="155"/>
        <end position="174"/>
    </location>
</feature>
<sequence length="302" mass="33825">MSEYSISTLAYHVYTLYLFTASDFVAVLWPQTFFAVSFALSPSLNAGVQFALRNIVLRLPSAILWIWLQLLIFDLSNQRRADSVAEDAVNKPWRPIPSGRLQRRHARQLLLYSVPISYALSRRALGGEPETVALFVLTWIYNDLGAAENWILRNILNALGITTFGAGATAVLTGRSALMPTVDDQSWLRICAGVLLTTIQVQDLYDQEGDSKRGRRTMPLVLGDGMTRWLTAGAVAAWSILVPAYWRVTCLAGWFAALLPGLVVSRRLLARRDVKSDRKTFQFWALWMVGLYAMPVIKTAWG</sequence>
<dbReference type="Pfam" id="PF01040">
    <property type="entry name" value="UbiA"/>
    <property type="match status" value="1"/>
</dbReference>
<dbReference type="GO" id="GO:0016765">
    <property type="term" value="F:transferase activity, transferring alkyl or aryl (other than methyl) groups"/>
    <property type="evidence" value="ECO:0007669"/>
    <property type="project" value="InterPro"/>
</dbReference>
<dbReference type="EMBL" id="MU005629">
    <property type="protein sequence ID" value="KAF2676843.1"/>
    <property type="molecule type" value="Genomic_DNA"/>
</dbReference>
<evidence type="ECO:0000313" key="7">
    <source>
        <dbReference type="Proteomes" id="UP000799291"/>
    </source>
</evidence>
<evidence type="ECO:0000313" key="6">
    <source>
        <dbReference type="EMBL" id="KAF2676843.1"/>
    </source>
</evidence>
<dbReference type="GO" id="GO:0016020">
    <property type="term" value="C:membrane"/>
    <property type="evidence" value="ECO:0007669"/>
    <property type="project" value="UniProtKB-SubCell"/>
</dbReference>
<dbReference type="InterPro" id="IPR000537">
    <property type="entry name" value="UbiA_prenyltransferase"/>
</dbReference>
<dbReference type="OrthoDB" id="434972at2759"/>
<proteinExistence type="predicted"/>
<evidence type="ECO:0000256" key="3">
    <source>
        <dbReference type="ARBA" id="ARBA00022989"/>
    </source>
</evidence>
<comment type="subcellular location">
    <subcellularLocation>
        <location evidence="1">Membrane</location>
        <topology evidence="1">Multi-pass membrane protein</topology>
    </subcellularLocation>
</comment>
<feature type="transmembrane region" description="Helical" evidence="5">
    <location>
        <begin position="12"/>
        <end position="35"/>
    </location>
</feature>
<dbReference type="AlphaFoldDB" id="A0A6G1IFT8"/>
<feature type="transmembrane region" description="Helical" evidence="5">
    <location>
        <begin position="252"/>
        <end position="269"/>
    </location>
</feature>
<evidence type="ECO:0000256" key="5">
    <source>
        <dbReference type="SAM" id="Phobius"/>
    </source>
</evidence>